<name>A0A919BDT2_9GAMM</name>
<dbReference type="EMBL" id="BNCK01000002">
    <property type="protein sequence ID" value="GHF82248.1"/>
    <property type="molecule type" value="Genomic_DNA"/>
</dbReference>
<dbReference type="SUPFAM" id="SSF51735">
    <property type="entry name" value="NAD(P)-binding Rossmann-fold domains"/>
    <property type="match status" value="1"/>
</dbReference>
<dbReference type="Proteomes" id="UP000623842">
    <property type="component" value="Unassembled WGS sequence"/>
</dbReference>
<accession>A0A919BDT2</accession>
<dbReference type="InterPro" id="IPR051783">
    <property type="entry name" value="NAD(P)-dependent_oxidoreduct"/>
</dbReference>
<dbReference type="GO" id="GO:0005737">
    <property type="term" value="C:cytoplasm"/>
    <property type="evidence" value="ECO:0007669"/>
    <property type="project" value="TreeGrafter"/>
</dbReference>
<dbReference type="AlphaFoldDB" id="A0A919BDT2"/>
<dbReference type="Gene3D" id="3.40.50.720">
    <property type="entry name" value="NAD(P)-binding Rossmann-like Domain"/>
    <property type="match status" value="1"/>
</dbReference>
<reference evidence="2" key="1">
    <citation type="journal article" date="2014" name="Int. J. Syst. Evol. Microbiol.">
        <title>Complete genome sequence of Corynebacterium casei LMG S-19264T (=DSM 44701T), isolated from a smear-ripened cheese.</title>
        <authorList>
            <consortium name="US DOE Joint Genome Institute (JGI-PGF)"/>
            <person name="Walter F."/>
            <person name="Albersmeier A."/>
            <person name="Kalinowski J."/>
            <person name="Ruckert C."/>
        </authorList>
    </citation>
    <scope>NUCLEOTIDE SEQUENCE</scope>
    <source>
        <strain evidence="2">KCTC 42731</strain>
    </source>
</reference>
<evidence type="ECO:0000313" key="2">
    <source>
        <dbReference type="EMBL" id="GHF82248.1"/>
    </source>
</evidence>
<dbReference type="Pfam" id="PF03807">
    <property type="entry name" value="F420_oxidored"/>
    <property type="match status" value="1"/>
</dbReference>
<reference evidence="2" key="2">
    <citation type="submission" date="2020-09" db="EMBL/GenBank/DDBJ databases">
        <authorList>
            <person name="Sun Q."/>
            <person name="Kim S."/>
        </authorList>
    </citation>
    <scope>NUCLEOTIDE SEQUENCE</scope>
    <source>
        <strain evidence="2">KCTC 42731</strain>
    </source>
</reference>
<keyword evidence="3" id="KW-1185">Reference proteome</keyword>
<evidence type="ECO:0000259" key="1">
    <source>
        <dbReference type="Pfam" id="PF03807"/>
    </source>
</evidence>
<dbReference type="PROSITE" id="PS51257">
    <property type="entry name" value="PROKAR_LIPOPROTEIN"/>
    <property type="match status" value="1"/>
</dbReference>
<evidence type="ECO:0000313" key="3">
    <source>
        <dbReference type="Proteomes" id="UP000623842"/>
    </source>
</evidence>
<proteinExistence type="predicted"/>
<comment type="caution">
    <text evidence="2">The sequence shown here is derived from an EMBL/GenBank/DDBJ whole genome shotgun (WGS) entry which is preliminary data.</text>
</comment>
<feature type="domain" description="Pyrroline-5-carboxylate reductase catalytic N-terminal" evidence="1">
    <location>
        <begin position="10"/>
        <end position="82"/>
    </location>
</feature>
<dbReference type="InterPro" id="IPR028939">
    <property type="entry name" value="P5C_Rdtase_cat_N"/>
</dbReference>
<dbReference type="InterPro" id="IPR036291">
    <property type="entry name" value="NAD(P)-bd_dom_sf"/>
</dbReference>
<sequence>MKKTNSSFSLGIVGCGWLGYALAQKAIQQNVSVVATSQNAEKLVTLEQEGICSHQLILPFENSDQHYPVFDCEVLIICITPQFRQGKKDYPDKIKQLVLAAQQGAVKRIVLISTTAAYEGLSGEVDEQSELCLEDEKVSLINKAEQYVLAFSDNSIVLRCAGLVGPNRHPGKFFNADRRLKSANAFVNLVHQYDVVELLLLLSKANIGGLYNCVSDMQVNKKTFYQHAAKALDKTCPMFEENDNDTGRLVLGNKLRESLSYQYKFDDLIMWLSAVETKV</sequence>
<gene>
    <name evidence="2" type="primary">yeeZ</name>
    <name evidence="2" type="ORF">GCM10017161_06780</name>
</gene>
<dbReference type="PANTHER" id="PTHR48079:SF6">
    <property type="entry name" value="NAD(P)-BINDING DOMAIN-CONTAINING PROTEIN-RELATED"/>
    <property type="match status" value="1"/>
</dbReference>
<dbReference type="GO" id="GO:0004029">
    <property type="term" value="F:aldehyde dehydrogenase (NAD+) activity"/>
    <property type="evidence" value="ECO:0007669"/>
    <property type="project" value="TreeGrafter"/>
</dbReference>
<protein>
    <submittedName>
        <fullName evidence="2">NAD(P)-dependent oxidoreductase</fullName>
    </submittedName>
</protein>
<dbReference type="RefSeq" id="WP_189767345.1">
    <property type="nucleotide sequence ID" value="NZ_BNCK01000002.1"/>
</dbReference>
<dbReference type="PANTHER" id="PTHR48079">
    <property type="entry name" value="PROTEIN YEEZ"/>
    <property type="match status" value="1"/>
</dbReference>
<organism evidence="2 3">
    <name type="scientific">Thalassotalea marina</name>
    <dbReference type="NCBI Taxonomy" id="1673741"/>
    <lineage>
        <taxon>Bacteria</taxon>
        <taxon>Pseudomonadati</taxon>
        <taxon>Pseudomonadota</taxon>
        <taxon>Gammaproteobacteria</taxon>
        <taxon>Alteromonadales</taxon>
        <taxon>Colwelliaceae</taxon>
        <taxon>Thalassotalea</taxon>
    </lineage>
</organism>